<dbReference type="GO" id="GO:0020037">
    <property type="term" value="F:heme binding"/>
    <property type="evidence" value="ECO:0007669"/>
    <property type="project" value="InterPro"/>
</dbReference>
<evidence type="ECO:0000313" key="2">
    <source>
        <dbReference type="Proteomes" id="UP000262802"/>
    </source>
</evidence>
<sequence length="111" mass="12065">MMALTGCAYDNVEELAGPKVPCTTPEQVSYSLNVSPLLDRNCRSCHASALRSGNFNMDDFNELQTRARSGLLMHVVNHDPGYPQMPQGGAKLSECDLALLQKWVNAGAPNN</sequence>
<reference evidence="1 2" key="1">
    <citation type="submission" date="2018-09" db="EMBL/GenBank/DDBJ databases">
        <title>Hymenobacter medium sp. nov., isolated from R2A medium.</title>
        <authorList>
            <person name="Yingchao G."/>
        </authorList>
    </citation>
    <scope>NUCLEOTIDE SEQUENCE [LARGE SCALE GENOMIC DNA]</scope>
    <source>
        <strain evidence="2">sh-6</strain>
    </source>
</reference>
<dbReference type="GO" id="GO:0009055">
    <property type="term" value="F:electron transfer activity"/>
    <property type="evidence" value="ECO:0007669"/>
    <property type="project" value="InterPro"/>
</dbReference>
<dbReference type="KEGG" id="hyh:D3Y59_13130"/>
<name>A0A3B7R1D2_9BACT</name>
<dbReference type="SUPFAM" id="SSF46626">
    <property type="entry name" value="Cytochrome c"/>
    <property type="match status" value="1"/>
</dbReference>
<dbReference type="Proteomes" id="UP000262802">
    <property type="component" value="Chromosome"/>
</dbReference>
<proteinExistence type="predicted"/>
<dbReference type="AlphaFoldDB" id="A0A3B7R1D2"/>
<gene>
    <name evidence="1" type="ORF">D3Y59_13130</name>
</gene>
<dbReference type="OrthoDB" id="1524066at2"/>
<evidence type="ECO:0008006" key="3">
    <source>
        <dbReference type="Google" id="ProtNLM"/>
    </source>
</evidence>
<dbReference type="EMBL" id="CP032317">
    <property type="protein sequence ID" value="AYA37904.1"/>
    <property type="molecule type" value="Genomic_DNA"/>
</dbReference>
<accession>A0A3B7R1D2</accession>
<organism evidence="1 2">
    <name type="scientific">Hymenobacter oligotrophus</name>
    <dbReference type="NCBI Taxonomy" id="2319843"/>
    <lineage>
        <taxon>Bacteria</taxon>
        <taxon>Pseudomonadati</taxon>
        <taxon>Bacteroidota</taxon>
        <taxon>Cytophagia</taxon>
        <taxon>Cytophagales</taxon>
        <taxon>Hymenobacteraceae</taxon>
        <taxon>Hymenobacter</taxon>
    </lineage>
</organism>
<protein>
    <recommendedName>
        <fullName evidence="3">Cytochrome c domain-containing protein</fullName>
    </recommendedName>
</protein>
<keyword evidence="2" id="KW-1185">Reference proteome</keyword>
<evidence type="ECO:0000313" key="1">
    <source>
        <dbReference type="EMBL" id="AYA37904.1"/>
    </source>
</evidence>
<dbReference type="InterPro" id="IPR036909">
    <property type="entry name" value="Cyt_c-like_dom_sf"/>
</dbReference>